<dbReference type="Gene3D" id="3.40.50.2020">
    <property type="match status" value="1"/>
</dbReference>
<evidence type="ECO:0000259" key="14">
    <source>
        <dbReference type="Pfam" id="PF14681"/>
    </source>
</evidence>
<dbReference type="PANTHER" id="PTHR32315">
    <property type="entry name" value="ADENINE PHOSPHORIBOSYLTRANSFERASE"/>
    <property type="match status" value="1"/>
</dbReference>
<keyword evidence="9" id="KW-0342">GTP-binding</keyword>
<name>A0A1L6TG72_PISSA</name>
<dbReference type="InterPro" id="IPR005765">
    <property type="entry name" value="UPRT"/>
</dbReference>
<dbReference type="CDD" id="cd06223">
    <property type="entry name" value="PRTases_typeI"/>
    <property type="match status" value="1"/>
</dbReference>
<evidence type="ECO:0000256" key="6">
    <source>
        <dbReference type="ARBA" id="ARBA00022676"/>
    </source>
</evidence>
<evidence type="ECO:0000256" key="8">
    <source>
        <dbReference type="ARBA" id="ARBA00022741"/>
    </source>
</evidence>
<dbReference type="SUPFAM" id="SSF53271">
    <property type="entry name" value="PRTase-like"/>
    <property type="match status" value="1"/>
</dbReference>
<keyword evidence="8" id="KW-0547">Nucleotide-binding</keyword>
<comment type="similarity">
    <text evidence="3">Belongs to the UPRTase family.</text>
</comment>
<gene>
    <name evidence="15" type="ORF">KU39_194</name>
</gene>
<dbReference type="NCBIfam" id="TIGR01091">
    <property type="entry name" value="upp"/>
    <property type="match status" value="1"/>
</dbReference>
<protein>
    <recommendedName>
        <fullName evidence="12 13">Uracil phosphoribosyltransferase</fullName>
        <ecNumber evidence="4 13">2.4.2.9</ecNumber>
    </recommendedName>
</protein>
<dbReference type="PANTHER" id="PTHR32315:SF4">
    <property type="entry name" value="URACIL PHOSPHORIBOSYLTRANSFERASE, CHLOROPLASTIC"/>
    <property type="match status" value="1"/>
</dbReference>
<dbReference type="GO" id="GO:0044206">
    <property type="term" value="P:UMP salvage"/>
    <property type="evidence" value="ECO:0007669"/>
    <property type="project" value="UniProtKB-UniPathway"/>
</dbReference>
<keyword evidence="7 15" id="KW-0808">Transferase</keyword>
<evidence type="ECO:0000256" key="10">
    <source>
        <dbReference type="ARBA" id="ARBA00052919"/>
    </source>
</evidence>
<dbReference type="GO" id="GO:0005737">
    <property type="term" value="C:cytoplasm"/>
    <property type="evidence" value="ECO:0007669"/>
    <property type="project" value="UniProtKB-ARBA"/>
</dbReference>
<evidence type="ECO:0000256" key="9">
    <source>
        <dbReference type="ARBA" id="ARBA00023134"/>
    </source>
</evidence>
<dbReference type="Pfam" id="PF14681">
    <property type="entry name" value="UPRTase"/>
    <property type="match status" value="1"/>
</dbReference>
<organism evidence="15 16">
    <name type="scientific">Piscirickettsia salmonis</name>
    <dbReference type="NCBI Taxonomy" id="1238"/>
    <lineage>
        <taxon>Bacteria</taxon>
        <taxon>Pseudomonadati</taxon>
        <taxon>Pseudomonadota</taxon>
        <taxon>Gammaproteobacteria</taxon>
        <taxon>Thiotrichales</taxon>
        <taxon>Piscirickettsiaceae</taxon>
        <taxon>Piscirickettsia</taxon>
    </lineage>
</organism>
<dbReference type="EMBL" id="CP012508">
    <property type="protein sequence ID" value="ALB21380.1"/>
    <property type="molecule type" value="Genomic_DNA"/>
</dbReference>
<comment type="function">
    <text evidence="11">Catalyzes the conversion of uracil and 5-phospho-alpha-D-ribose 1-diphosphate (PRPP) to UMP and diphosphate.</text>
</comment>
<evidence type="ECO:0000256" key="13">
    <source>
        <dbReference type="NCBIfam" id="TIGR01091"/>
    </source>
</evidence>
<dbReference type="GO" id="GO:0005525">
    <property type="term" value="F:GTP binding"/>
    <property type="evidence" value="ECO:0007669"/>
    <property type="project" value="UniProtKB-KW"/>
</dbReference>
<evidence type="ECO:0000313" key="15">
    <source>
        <dbReference type="EMBL" id="ALB21380.1"/>
    </source>
</evidence>
<evidence type="ECO:0000256" key="7">
    <source>
        <dbReference type="ARBA" id="ARBA00022679"/>
    </source>
</evidence>
<evidence type="ECO:0000256" key="2">
    <source>
        <dbReference type="ARBA" id="ARBA00005180"/>
    </source>
</evidence>
<dbReference type="InterPro" id="IPR000836">
    <property type="entry name" value="PRTase_dom"/>
</dbReference>
<evidence type="ECO:0000256" key="1">
    <source>
        <dbReference type="ARBA" id="ARBA00001946"/>
    </source>
</evidence>
<accession>A0A1L6TG72</accession>
<sequence length="213" mass="23317">MDSSTSFAQHINHPALAHKVSLLRCIKTETQLFRSLISEIAHLLAYEASRHFAIKTKAITTPVQTCTSQRLNHSAPMIIPLLRAGLGMVSGITALFPNAVVGHIGLKRDETTLQADCYYFNLPPPQPDQYVLVCDPMLATGHSATTALTRIKEVGIKNIHFLNILAAPEGIAYLKQHHPDIQLYTAAIDEHLNEQGYICPGLGDAGDRLFGTI</sequence>
<comment type="pathway">
    <text evidence="2">Pyrimidine metabolism; UMP biosynthesis via salvage pathway; UMP from uracil: step 1/1.</text>
</comment>
<dbReference type="FunFam" id="3.40.50.2020:FF:000003">
    <property type="entry name" value="Uracil phosphoribosyltransferase"/>
    <property type="match status" value="1"/>
</dbReference>
<evidence type="ECO:0000256" key="3">
    <source>
        <dbReference type="ARBA" id="ARBA00009516"/>
    </source>
</evidence>
<proteinExistence type="inferred from homology"/>
<comment type="catalytic activity">
    <reaction evidence="10">
        <text>UMP + diphosphate = 5-phospho-alpha-D-ribose 1-diphosphate + uracil</text>
        <dbReference type="Rhea" id="RHEA:13017"/>
        <dbReference type="ChEBI" id="CHEBI:17568"/>
        <dbReference type="ChEBI" id="CHEBI:33019"/>
        <dbReference type="ChEBI" id="CHEBI:57865"/>
        <dbReference type="ChEBI" id="CHEBI:58017"/>
        <dbReference type="EC" id="2.4.2.9"/>
    </reaction>
</comment>
<dbReference type="InterPro" id="IPR050054">
    <property type="entry name" value="UPRTase/APRTase"/>
</dbReference>
<dbReference type="OrthoDB" id="9781675at2"/>
<dbReference type="InterPro" id="IPR029057">
    <property type="entry name" value="PRTase-like"/>
</dbReference>
<evidence type="ECO:0000256" key="11">
    <source>
        <dbReference type="ARBA" id="ARBA00056901"/>
    </source>
</evidence>
<evidence type="ECO:0000256" key="12">
    <source>
        <dbReference type="ARBA" id="ARBA00072146"/>
    </source>
</evidence>
<keyword evidence="5" id="KW-0021">Allosteric enzyme</keyword>
<evidence type="ECO:0000313" key="16">
    <source>
        <dbReference type="Proteomes" id="UP000029558"/>
    </source>
</evidence>
<feature type="domain" description="Phosphoribosyltransferase" evidence="14">
    <location>
        <begin position="11"/>
        <end position="212"/>
    </location>
</feature>
<dbReference type="GO" id="GO:0004845">
    <property type="term" value="F:uracil phosphoribosyltransferase activity"/>
    <property type="evidence" value="ECO:0007669"/>
    <property type="project" value="UniProtKB-UniRule"/>
</dbReference>
<dbReference type="AlphaFoldDB" id="A0A1L6TG72"/>
<dbReference type="GO" id="GO:0006223">
    <property type="term" value="P:uracil salvage"/>
    <property type="evidence" value="ECO:0007669"/>
    <property type="project" value="InterPro"/>
</dbReference>
<dbReference type="NCBIfam" id="NF001097">
    <property type="entry name" value="PRK00129.1"/>
    <property type="match status" value="1"/>
</dbReference>
<reference evidence="15 16" key="1">
    <citation type="journal article" date="2014" name="Genome Announc.">
        <title>Comparative Genome Analysis of Two Isolates of the Fish Pathogen Piscirickettsia salmonis from Different Hosts Reveals Major Differences in Virulence-Associated Secretion Systems.</title>
        <authorList>
            <person name="Bohle H."/>
            <person name="Henriquez P."/>
            <person name="Grothusen H."/>
            <person name="Navas E."/>
            <person name="Sandoval A."/>
            <person name="Bustamante F."/>
            <person name="Bustos P."/>
            <person name="Mancilla M."/>
        </authorList>
    </citation>
    <scope>NUCLEOTIDE SEQUENCE [LARGE SCALE GENOMIC DNA]</scope>
    <source>
        <strain evidence="16">B1-32597</strain>
    </source>
</reference>
<evidence type="ECO:0000256" key="4">
    <source>
        <dbReference type="ARBA" id="ARBA00011894"/>
    </source>
</evidence>
<comment type="cofactor">
    <cofactor evidence="1">
        <name>Mg(2+)</name>
        <dbReference type="ChEBI" id="CHEBI:18420"/>
    </cofactor>
</comment>
<dbReference type="EC" id="2.4.2.9" evidence="4 13"/>
<dbReference type="RefSeq" id="WP_017377593.1">
    <property type="nucleotide sequence ID" value="NZ_CP012508.1"/>
</dbReference>
<evidence type="ECO:0000256" key="5">
    <source>
        <dbReference type="ARBA" id="ARBA00022533"/>
    </source>
</evidence>
<keyword evidence="6 15" id="KW-0328">Glycosyltransferase</keyword>
<dbReference type="Proteomes" id="UP000029558">
    <property type="component" value="Chromosome"/>
</dbReference>